<accession>A0A1D2AA48</accession>
<organism evidence="2">
    <name type="scientific">Auxenochlorella protothecoides</name>
    <name type="common">Green microalga</name>
    <name type="synonym">Chlorella protothecoides</name>
    <dbReference type="NCBI Taxonomy" id="3075"/>
    <lineage>
        <taxon>Eukaryota</taxon>
        <taxon>Viridiplantae</taxon>
        <taxon>Chlorophyta</taxon>
        <taxon>core chlorophytes</taxon>
        <taxon>Trebouxiophyceae</taxon>
        <taxon>Chlorellales</taxon>
        <taxon>Chlorellaceae</taxon>
        <taxon>Auxenochlorella</taxon>
    </lineage>
</organism>
<reference evidence="2" key="1">
    <citation type="submission" date="2015-08" db="EMBL/GenBank/DDBJ databases">
        <authorList>
            <person name="Babu N.S."/>
            <person name="Beckwith C.J."/>
            <person name="Beseler K.G."/>
            <person name="Brison A."/>
            <person name="Carone J.V."/>
            <person name="Caskin T.P."/>
            <person name="Diamond M."/>
            <person name="Durham M.E."/>
            <person name="Foxe J.M."/>
            <person name="Go M."/>
            <person name="Henderson B.A."/>
            <person name="Jones I.B."/>
            <person name="McGettigan J.A."/>
            <person name="Micheletti S.J."/>
            <person name="Nasrallah M.E."/>
            <person name="Ortiz D."/>
            <person name="Piller C.R."/>
            <person name="Privatt S.R."/>
            <person name="Schneider S.L."/>
            <person name="Sharp S."/>
            <person name="Smith T.C."/>
            <person name="Stanton J.D."/>
            <person name="Ullery H.E."/>
            <person name="Wilson R.J."/>
            <person name="Serrano M.G."/>
            <person name="Buck G."/>
            <person name="Lee V."/>
            <person name="Wang Y."/>
            <person name="Carvalho R."/>
            <person name="Voegtly L."/>
            <person name="Shi R."/>
            <person name="Duckworth R."/>
            <person name="Johnson A."/>
            <person name="Loviza R."/>
            <person name="Walstead R."/>
            <person name="Shah Z."/>
            <person name="Kiflezghi M."/>
            <person name="Wade K."/>
            <person name="Ball S.L."/>
            <person name="Bradley K.W."/>
            <person name="Asai D.J."/>
            <person name="Bowman C.A."/>
            <person name="Russell D.A."/>
            <person name="Pope W.H."/>
            <person name="Jacobs-Sera D."/>
            <person name="Hendrix R.W."/>
            <person name="Hatfull G.F."/>
        </authorList>
    </citation>
    <scope>NUCLEOTIDE SEQUENCE</scope>
</reference>
<dbReference type="EMBL" id="GDKF01002578">
    <property type="protein sequence ID" value="JAT76044.1"/>
    <property type="molecule type" value="Transcribed_RNA"/>
</dbReference>
<feature type="compositionally biased region" description="Basic residues" evidence="1">
    <location>
        <begin position="75"/>
        <end position="87"/>
    </location>
</feature>
<evidence type="ECO:0000313" key="2">
    <source>
        <dbReference type="EMBL" id="JAT76044.1"/>
    </source>
</evidence>
<name>A0A1D2AA48_AUXPR</name>
<feature type="compositionally biased region" description="Low complexity" evidence="1">
    <location>
        <begin position="9"/>
        <end position="39"/>
    </location>
</feature>
<protein>
    <submittedName>
        <fullName evidence="2">Uncharacterized protein</fullName>
    </submittedName>
</protein>
<sequence>MALQSPPGSESEAATTSCESDGAPSALPGPASSPAGDPLTGTREWTTPSRSPSPCCTPASQGLPPVDIRQPPPAPKKKQVARKKIKAGAHPPLSVPPSLVLAHTLVPSAADVHRTHPQRQEVVHPSPARRLDFSREQLDEGTGLAAVPIPDPVGAAPPSRQRLDTSRKVRKLR</sequence>
<feature type="compositionally biased region" description="Low complexity" evidence="1">
    <location>
        <begin position="46"/>
        <end position="60"/>
    </location>
</feature>
<dbReference type="AlphaFoldDB" id="A0A1D2AA48"/>
<feature type="region of interest" description="Disordered" evidence="1">
    <location>
        <begin position="1"/>
        <end position="96"/>
    </location>
</feature>
<gene>
    <name evidence="2" type="ORF">g.3560</name>
</gene>
<evidence type="ECO:0000256" key="1">
    <source>
        <dbReference type="SAM" id="MobiDB-lite"/>
    </source>
</evidence>
<proteinExistence type="predicted"/>
<feature type="region of interest" description="Disordered" evidence="1">
    <location>
        <begin position="141"/>
        <end position="173"/>
    </location>
</feature>